<keyword evidence="3" id="KW-1185">Reference proteome</keyword>
<feature type="compositionally biased region" description="Low complexity" evidence="1">
    <location>
        <begin position="216"/>
        <end position="227"/>
    </location>
</feature>
<evidence type="ECO:0000256" key="1">
    <source>
        <dbReference type="SAM" id="MobiDB-lite"/>
    </source>
</evidence>
<dbReference type="Proteomes" id="UP001431784">
    <property type="component" value="Unassembled WGS sequence"/>
</dbReference>
<evidence type="ECO:0000313" key="2">
    <source>
        <dbReference type="EMBL" id="MDD7970033.1"/>
    </source>
</evidence>
<accession>A0ABT5T4I6</accession>
<dbReference type="Gene3D" id="3.20.20.370">
    <property type="entry name" value="Glycoside hydrolase/deacetylase"/>
    <property type="match status" value="1"/>
</dbReference>
<sequence>MNSIGVAGFGLGLAIAVAGLVGVAVVFPLPSPEVPAQPVMQQTSQPPAPEPVTPAPELTLSDADDPGQDDGVADIPEPQPPDTAPTPVPTEPDLPRPVATADMADAPPPTAPDSDQPAVMPDATGDLVPLADLPDMPSPNAEPAQDQPRSTGAPAAILPDTTAMTVPPQAVDTDMAPLVPQHGMPMAALSIPQGPEGAPHAPDGVPQIDPPPPAAPADAAPVIDAVEPPAPEGEMPPAPADDLAEPETPATPRDTMPGTRISGLPGMPRAPRDPIPALPDAGPAADAPHPLTALERNAIAVDPTPGGALMALVLHDPGLPMPMRRDLAARELPFTVALNPMDPSAAEAAELYHQSGKEVLILANGIPARATPSDIDVTFGAYFENVPLAAGVIDLPRDGFVRNAQLLSEVMKVIARDGYGLVTFAGGTGQAARSAQSMGVPHAEVFRSLDAGDESAITIRRFLDRAVFQASQVGYVIVFGEASNESTLNALDLWQSEGRVDQIDLVPVSSILLSR</sequence>
<organism evidence="2 3">
    <name type="scientific">Roseinatronobacter alkalisoli</name>
    <dbReference type="NCBI Taxonomy" id="3028235"/>
    <lineage>
        <taxon>Bacteria</taxon>
        <taxon>Pseudomonadati</taxon>
        <taxon>Pseudomonadota</taxon>
        <taxon>Alphaproteobacteria</taxon>
        <taxon>Rhodobacterales</taxon>
        <taxon>Paracoccaceae</taxon>
        <taxon>Roseinatronobacter</taxon>
    </lineage>
</organism>
<gene>
    <name evidence="2" type="ORF">PUT78_02885</name>
</gene>
<proteinExistence type="predicted"/>
<feature type="region of interest" description="Disordered" evidence="1">
    <location>
        <begin position="31"/>
        <end position="289"/>
    </location>
</feature>
<evidence type="ECO:0000313" key="3">
    <source>
        <dbReference type="Proteomes" id="UP001431784"/>
    </source>
</evidence>
<dbReference type="SUPFAM" id="SSF88713">
    <property type="entry name" value="Glycoside hydrolase/deacetylase"/>
    <property type="match status" value="1"/>
</dbReference>
<protein>
    <submittedName>
        <fullName evidence="2">Divergent polysaccharide deacetylase family protein</fullName>
    </submittedName>
</protein>
<dbReference type="RefSeq" id="WP_274350592.1">
    <property type="nucleotide sequence ID" value="NZ_JAQZSM010000002.1"/>
</dbReference>
<dbReference type="CDD" id="cd10936">
    <property type="entry name" value="CE4_DAC2"/>
    <property type="match status" value="1"/>
</dbReference>
<feature type="compositionally biased region" description="Acidic residues" evidence="1">
    <location>
        <begin position="62"/>
        <end position="72"/>
    </location>
</feature>
<reference evidence="2" key="1">
    <citation type="submission" date="2023-02" db="EMBL/GenBank/DDBJ databases">
        <title>Description of Roseinatronobacter alkalisoli sp. nov., an alkaliphilic bacerium isolated from soda soil.</title>
        <authorList>
            <person name="Wei W."/>
        </authorList>
    </citation>
    <scope>NUCLEOTIDE SEQUENCE</scope>
    <source>
        <strain evidence="2">HJB301</strain>
    </source>
</reference>
<comment type="caution">
    <text evidence="2">The sequence shown here is derived from an EMBL/GenBank/DDBJ whole genome shotgun (WGS) entry which is preliminary data.</text>
</comment>
<dbReference type="InterPro" id="IPR006837">
    <property type="entry name" value="Divergent_DAC"/>
</dbReference>
<name>A0ABT5T4I6_9RHOB</name>
<feature type="compositionally biased region" description="Pro residues" evidence="1">
    <location>
        <begin position="77"/>
        <end position="92"/>
    </location>
</feature>
<feature type="compositionally biased region" description="Low complexity" evidence="1">
    <location>
        <begin position="278"/>
        <end position="289"/>
    </location>
</feature>
<feature type="compositionally biased region" description="Pro residues" evidence="1">
    <location>
        <begin position="228"/>
        <end position="239"/>
    </location>
</feature>
<dbReference type="InterPro" id="IPR011330">
    <property type="entry name" value="Glyco_hydro/deAcase_b/a-brl"/>
</dbReference>
<dbReference type="EMBL" id="JAQZSM010000002">
    <property type="protein sequence ID" value="MDD7970033.1"/>
    <property type="molecule type" value="Genomic_DNA"/>
</dbReference>
<dbReference type="Pfam" id="PF04748">
    <property type="entry name" value="Polysacc_deac_2"/>
    <property type="match status" value="1"/>
</dbReference>